<protein>
    <submittedName>
        <fullName evidence="3">Uncharacterized protein</fullName>
    </submittedName>
</protein>
<evidence type="ECO:0000313" key="4">
    <source>
        <dbReference type="Proteomes" id="UP001345219"/>
    </source>
</evidence>
<sequence>MEEAQTATEGNKEDASESEYQEGGDWSALEGVSRANTLLDLPRSKMCTEDNLVRTKTGCRALFRDQKHGYTFSFVTLCLCLMASSLPV</sequence>
<keyword evidence="2" id="KW-1133">Transmembrane helix</keyword>
<feature type="region of interest" description="Disordered" evidence="1">
    <location>
        <begin position="1"/>
        <end position="28"/>
    </location>
</feature>
<comment type="caution">
    <text evidence="3">The sequence shown here is derived from an EMBL/GenBank/DDBJ whole genome shotgun (WGS) entry which is preliminary data.</text>
</comment>
<reference evidence="3 4" key="1">
    <citation type="journal article" date="2023" name="Hortic Res">
        <title>Pangenome of water caltrop reveals structural variations and asymmetric subgenome divergence after allopolyploidization.</title>
        <authorList>
            <person name="Zhang X."/>
            <person name="Chen Y."/>
            <person name="Wang L."/>
            <person name="Yuan Y."/>
            <person name="Fang M."/>
            <person name="Shi L."/>
            <person name="Lu R."/>
            <person name="Comes H.P."/>
            <person name="Ma Y."/>
            <person name="Chen Y."/>
            <person name="Huang G."/>
            <person name="Zhou Y."/>
            <person name="Zheng Z."/>
            <person name="Qiu Y."/>
        </authorList>
    </citation>
    <scope>NUCLEOTIDE SEQUENCE [LARGE SCALE GENOMIC DNA]</scope>
    <source>
        <tissue evidence="3">Roots</tissue>
    </source>
</reference>
<evidence type="ECO:0000256" key="1">
    <source>
        <dbReference type="SAM" id="MobiDB-lite"/>
    </source>
</evidence>
<accession>A0AAN7LGC2</accession>
<gene>
    <name evidence="3" type="ORF">SAY87_015948</name>
</gene>
<organism evidence="3 4">
    <name type="scientific">Trapa incisa</name>
    <dbReference type="NCBI Taxonomy" id="236973"/>
    <lineage>
        <taxon>Eukaryota</taxon>
        <taxon>Viridiplantae</taxon>
        <taxon>Streptophyta</taxon>
        <taxon>Embryophyta</taxon>
        <taxon>Tracheophyta</taxon>
        <taxon>Spermatophyta</taxon>
        <taxon>Magnoliopsida</taxon>
        <taxon>eudicotyledons</taxon>
        <taxon>Gunneridae</taxon>
        <taxon>Pentapetalae</taxon>
        <taxon>rosids</taxon>
        <taxon>malvids</taxon>
        <taxon>Myrtales</taxon>
        <taxon>Lythraceae</taxon>
        <taxon>Trapa</taxon>
    </lineage>
</organism>
<name>A0AAN7LGC2_9MYRT</name>
<evidence type="ECO:0000256" key="2">
    <source>
        <dbReference type="SAM" id="Phobius"/>
    </source>
</evidence>
<dbReference type="Proteomes" id="UP001345219">
    <property type="component" value="Chromosome 13"/>
</dbReference>
<feature type="transmembrane region" description="Helical" evidence="2">
    <location>
        <begin position="69"/>
        <end position="86"/>
    </location>
</feature>
<dbReference type="EMBL" id="JAXIOK010000001">
    <property type="protein sequence ID" value="KAK4779842.1"/>
    <property type="molecule type" value="Genomic_DNA"/>
</dbReference>
<evidence type="ECO:0000313" key="3">
    <source>
        <dbReference type="EMBL" id="KAK4779842.1"/>
    </source>
</evidence>
<keyword evidence="2" id="KW-0472">Membrane</keyword>
<proteinExistence type="predicted"/>
<keyword evidence="2" id="KW-0812">Transmembrane</keyword>
<dbReference type="AlphaFoldDB" id="A0AAN7LGC2"/>
<keyword evidence="4" id="KW-1185">Reference proteome</keyword>